<accession>A0A1I8AS48</accession>
<feature type="region of interest" description="Disordered" evidence="1">
    <location>
        <begin position="387"/>
        <end position="449"/>
    </location>
</feature>
<feature type="region of interest" description="Disordered" evidence="1">
    <location>
        <begin position="463"/>
        <end position="517"/>
    </location>
</feature>
<evidence type="ECO:0000256" key="1">
    <source>
        <dbReference type="SAM" id="MobiDB-lite"/>
    </source>
</evidence>
<name>A0A1I8AS48_9BILA</name>
<evidence type="ECO:0000313" key="3">
    <source>
        <dbReference type="WBParaSite" id="L893_g8901.t1"/>
    </source>
</evidence>
<feature type="compositionally biased region" description="Basic and acidic residues" evidence="1">
    <location>
        <begin position="468"/>
        <end position="490"/>
    </location>
</feature>
<dbReference type="AlphaFoldDB" id="A0A1I8AS48"/>
<protein>
    <submittedName>
        <fullName evidence="3">ParB domain-containing protein</fullName>
    </submittedName>
</protein>
<proteinExistence type="predicted"/>
<dbReference type="Proteomes" id="UP000095287">
    <property type="component" value="Unplaced"/>
</dbReference>
<reference evidence="3" key="1">
    <citation type="submission" date="2016-11" db="UniProtKB">
        <authorList>
            <consortium name="WormBaseParasite"/>
        </authorList>
    </citation>
    <scope>IDENTIFICATION</scope>
</reference>
<organism evidence="2 3">
    <name type="scientific">Steinernema glaseri</name>
    <dbReference type="NCBI Taxonomy" id="37863"/>
    <lineage>
        <taxon>Eukaryota</taxon>
        <taxon>Metazoa</taxon>
        <taxon>Ecdysozoa</taxon>
        <taxon>Nematoda</taxon>
        <taxon>Chromadorea</taxon>
        <taxon>Rhabditida</taxon>
        <taxon>Tylenchina</taxon>
        <taxon>Panagrolaimomorpha</taxon>
        <taxon>Strongyloidoidea</taxon>
        <taxon>Steinernematidae</taxon>
        <taxon>Steinernema</taxon>
    </lineage>
</organism>
<feature type="compositionally biased region" description="Low complexity" evidence="1">
    <location>
        <begin position="387"/>
        <end position="397"/>
    </location>
</feature>
<evidence type="ECO:0000313" key="2">
    <source>
        <dbReference type="Proteomes" id="UP000095287"/>
    </source>
</evidence>
<dbReference type="WBParaSite" id="L893_g8901.t1">
    <property type="protein sequence ID" value="L893_g8901.t1"/>
    <property type="gene ID" value="L893_g8901"/>
</dbReference>
<sequence length="569" mass="64283">MNDTPTVISSLDEKPLLRDLLVPVGYLKPNPFIRKVNMARVRHLMNLYSSKQYVPEIECSVMLPAKCDPTAVIEMLDSKKWEELEACGTLLEVIDGNHRVTAAQMASADSRPTTARCTVYPHLTGEKISCQSIVDTIKSETRLPVGLVHKMIAVRAIITKLNKKEESDMLKCLSRQGFSLTMIDVTTRHFSRRRLERLRPLMDAFEHNACSNEETHKKLMEGGTNHTKIFPLYTERSFKMLANTFGTKDVQRPEVERTTENLEKGDHYLDLWCEKIQEHESLTQEVFRKQMNKHKSAVCIWDWLKEGAPMKGSLPDWEVLGTDYNPVRVHKRKAPANTTQERKRTKRSTHTYKLRTKGVRPEVISPLETSQSSTHVIKFQEDNGVSVSFRSSRSSTVEAEEEERLEEDRVPEEAEEAQEEVPTLPQGSQFDEADEDCLSDGSGMDAANTSPFYGAVELKAPDQANKCSVEDPVPKEAEKGPVPKEAKEAQEEVPTLPQGSQFDEADEDCLSDGADMDAANTSPFYGAVELKAPDQANKCSVEEFIRNIYKHLEEHGQTSVFIRKSNPEP</sequence>
<keyword evidence="2" id="KW-1185">Reference proteome</keyword>